<dbReference type="eggNOG" id="COG0726">
    <property type="taxonomic scope" value="Bacteria"/>
</dbReference>
<dbReference type="PROSITE" id="PS51677">
    <property type="entry name" value="NODB"/>
    <property type="match status" value="1"/>
</dbReference>
<dbReference type="KEGG" id="tgr:Tgr7_2375"/>
<evidence type="ECO:0000313" key="5">
    <source>
        <dbReference type="Proteomes" id="UP000002383"/>
    </source>
</evidence>
<name>B8GVA7_THISH</name>
<gene>
    <name evidence="4" type="ordered locus">Tgr7_2375</name>
</gene>
<dbReference type="PANTHER" id="PTHR34216">
    <property type="match status" value="1"/>
</dbReference>
<comment type="subcellular location">
    <subcellularLocation>
        <location evidence="1">Secreted</location>
    </subcellularLocation>
</comment>
<organism evidence="4 5">
    <name type="scientific">Thioalkalivibrio sulfidiphilus (strain HL-EbGR7)</name>
    <dbReference type="NCBI Taxonomy" id="396588"/>
    <lineage>
        <taxon>Bacteria</taxon>
        <taxon>Pseudomonadati</taxon>
        <taxon>Pseudomonadota</taxon>
        <taxon>Gammaproteobacteria</taxon>
        <taxon>Chromatiales</taxon>
        <taxon>Ectothiorhodospiraceae</taxon>
        <taxon>Thioalkalivibrio</taxon>
    </lineage>
</organism>
<dbReference type="InterPro" id="IPR051398">
    <property type="entry name" value="Polysacch_Deacetylase"/>
</dbReference>
<reference evidence="4 5" key="1">
    <citation type="journal article" date="2011" name="Stand. Genomic Sci.">
        <title>Complete genome sequence of 'Thioalkalivibrio sulfidophilus' HL-EbGr7.</title>
        <authorList>
            <person name="Muyzer G."/>
            <person name="Sorokin D.Y."/>
            <person name="Mavromatis K."/>
            <person name="Lapidus A."/>
            <person name="Clum A."/>
            <person name="Ivanova N."/>
            <person name="Pati A."/>
            <person name="d'Haeseleer P."/>
            <person name="Woyke T."/>
            <person name="Kyrpides N.C."/>
        </authorList>
    </citation>
    <scope>NUCLEOTIDE SEQUENCE [LARGE SCALE GENOMIC DNA]</scope>
    <source>
        <strain evidence="4 5">HL-EbGR7</strain>
    </source>
</reference>
<dbReference type="CDD" id="cd10918">
    <property type="entry name" value="CE4_NodB_like_5s_6s"/>
    <property type="match status" value="1"/>
</dbReference>
<accession>B8GVA7</accession>
<dbReference type="GO" id="GO:0005975">
    <property type="term" value="P:carbohydrate metabolic process"/>
    <property type="evidence" value="ECO:0007669"/>
    <property type="project" value="InterPro"/>
</dbReference>
<dbReference type="InterPro" id="IPR011330">
    <property type="entry name" value="Glyco_hydro/deAcase_b/a-brl"/>
</dbReference>
<sequence>MTPSLIKARIKRAAAALLYGTGLLWLLASRRLRNRAVVLMYHRVLPRDEASKSFSHPGIVVTPETFARHLDILKRHFRPLSLPEFLSYMDSGQGFPPKSCLITFDDGWADNHRYAMPLLRERALPAVVFAATDYIGTTRTFWQEQLGHLLYEATRHGVGSATLAAREIHLEPSRDEHTLRTDIARVVDRFRRETYDNIQALMADLSDDLREGGFEDALRPPDRFMDWRQLGDLSDNGISIASHTCSHRILTRLDSTAMGKELEQSRRLLESRLGGAVVTVAYPNGDFDPTVEATTRACGYKLAFTTQPGYASADMPPLVLPRMNIHETATDTKPLFLCRTLGIL</sequence>
<keyword evidence="2" id="KW-0732">Signal</keyword>
<evidence type="ECO:0000256" key="2">
    <source>
        <dbReference type="ARBA" id="ARBA00022729"/>
    </source>
</evidence>
<proteinExistence type="predicted"/>
<evidence type="ECO:0000256" key="1">
    <source>
        <dbReference type="ARBA" id="ARBA00004613"/>
    </source>
</evidence>
<dbReference type="Proteomes" id="UP000002383">
    <property type="component" value="Chromosome"/>
</dbReference>
<dbReference type="AlphaFoldDB" id="B8GVA7"/>
<dbReference type="Pfam" id="PF01522">
    <property type="entry name" value="Polysacc_deac_1"/>
    <property type="match status" value="2"/>
</dbReference>
<feature type="domain" description="NodB homology" evidence="3">
    <location>
        <begin position="98"/>
        <end position="344"/>
    </location>
</feature>
<dbReference type="STRING" id="396588.Tgr7_2375"/>
<evidence type="ECO:0000313" key="4">
    <source>
        <dbReference type="EMBL" id="ACL73453.1"/>
    </source>
</evidence>
<dbReference type="GO" id="GO:0005576">
    <property type="term" value="C:extracellular region"/>
    <property type="evidence" value="ECO:0007669"/>
    <property type="project" value="UniProtKB-SubCell"/>
</dbReference>
<keyword evidence="5" id="KW-1185">Reference proteome</keyword>
<dbReference type="GO" id="GO:0016810">
    <property type="term" value="F:hydrolase activity, acting on carbon-nitrogen (but not peptide) bonds"/>
    <property type="evidence" value="ECO:0007669"/>
    <property type="project" value="InterPro"/>
</dbReference>
<protein>
    <submittedName>
        <fullName evidence="4">Polysaccharide deacetylase</fullName>
    </submittedName>
</protein>
<dbReference type="InterPro" id="IPR002509">
    <property type="entry name" value="NODB_dom"/>
</dbReference>
<dbReference type="SUPFAM" id="SSF88713">
    <property type="entry name" value="Glycoside hydrolase/deacetylase"/>
    <property type="match status" value="1"/>
</dbReference>
<dbReference type="EMBL" id="CP001339">
    <property type="protein sequence ID" value="ACL73453.1"/>
    <property type="molecule type" value="Genomic_DNA"/>
</dbReference>
<dbReference type="PANTHER" id="PTHR34216:SF3">
    <property type="entry name" value="POLY-BETA-1,6-N-ACETYL-D-GLUCOSAMINE N-DEACETYLASE"/>
    <property type="match status" value="1"/>
</dbReference>
<evidence type="ECO:0000259" key="3">
    <source>
        <dbReference type="PROSITE" id="PS51677"/>
    </source>
</evidence>
<dbReference type="Gene3D" id="3.20.20.370">
    <property type="entry name" value="Glycoside hydrolase/deacetylase"/>
    <property type="match status" value="1"/>
</dbReference>
<dbReference type="HOGENOM" id="CLU_030024_1_2_6"/>
<dbReference type="RefSeq" id="WP_012638928.1">
    <property type="nucleotide sequence ID" value="NC_011901.1"/>
</dbReference>